<dbReference type="InParanoid" id="Q023B6"/>
<feature type="domain" description="Transposase IS66 central" evidence="1">
    <location>
        <begin position="9"/>
        <end position="125"/>
    </location>
</feature>
<dbReference type="STRING" id="234267.Acid_2946"/>
<protein>
    <submittedName>
        <fullName evidence="2">Transposase IS66</fullName>
    </submittedName>
</protein>
<dbReference type="InterPro" id="IPR004291">
    <property type="entry name" value="Transposase_IS66_central"/>
</dbReference>
<dbReference type="KEGG" id="sus:Acid_2946"/>
<gene>
    <name evidence="2" type="ordered locus">Acid_2946</name>
</gene>
<dbReference type="PANTHER" id="PTHR33678">
    <property type="entry name" value="BLL1576 PROTEIN"/>
    <property type="match status" value="1"/>
</dbReference>
<reference evidence="2" key="1">
    <citation type="submission" date="2006-10" db="EMBL/GenBank/DDBJ databases">
        <title>Complete sequence of Solibacter usitatus Ellin6076.</title>
        <authorList>
            <consortium name="US DOE Joint Genome Institute"/>
            <person name="Copeland A."/>
            <person name="Lucas S."/>
            <person name="Lapidus A."/>
            <person name="Barry K."/>
            <person name="Detter J.C."/>
            <person name="Glavina del Rio T."/>
            <person name="Hammon N."/>
            <person name="Israni S."/>
            <person name="Dalin E."/>
            <person name="Tice H."/>
            <person name="Pitluck S."/>
            <person name="Thompson L.S."/>
            <person name="Brettin T."/>
            <person name="Bruce D."/>
            <person name="Han C."/>
            <person name="Tapia R."/>
            <person name="Gilna P."/>
            <person name="Schmutz J."/>
            <person name="Larimer F."/>
            <person name="Land M."/>
            <person name="Hauser L."/>
            <person name="Kyrpides N."/>
            <person name="Mikhailova N."/>
            <person name="Janssen P.H."/>
            <person name="Kuske C.R."/>
            <person name="Richardson P."/>
        </authorList>
    </citation>
    <scope>NUCLEOTIDE SEQUENCE</scope>
    <source>
        <strain evidence="2">Ellin6076</strain>
    </source>
</reference>
<evidence type="ECO:0000259" key="1">
    <source>
        <dbReference type="Pfam" id="PF03050"/>
    </source>
</evidence>
<proteinExistence type="predicted"/>
<accession>Q023B6</accession>
<evidence type="ECO:0000313" key="2">
    <source>
        <dbReference type="EMBL" id="ABJ83930.1"/>
    </source>
</evidence>
<dbReference type="HOGENOM" id="CLU_023034_5_2_0"/>
<dbReference type="Pfam" id="PF03050">
    <property type="entry name" value="DDE_Tnp_IS66"/>
    <property type="match status" value="1"/>
</dbReference>
<dbReference type="OrthoDB" id="117515at2"/>
<dbReference type="EMBL" id="CP000473">
    <property type="protein sequence ID" value="ABJ83930.1"/>
    <property type="molecule type" value="Genomic_DNA"/>
</dbReference>
<dbReference type="eggNOG" id="COG4974">
    <property type="taxonomic scope" value="Bacteria"/>
</dbReference>
<organism evidence="2">
    <name type="scientific">Solibacter usitatus (strain Ellin6076)</name>
    <dbReference type="NCBI Taxonomy" id="234267"/>
    <lineage>
        <taxon>Bacteria</taxon>
        <taxon>Pseudomonadati</taxon>
        <taxon>Acidobacteriota</taxon>
        <taxon>Terriglobia</taxon>
        <taxon>Bryobacterales</taxon>
        <taxon>Solibacteraceae</taxon>
        <taxon>Candidatus Solibacter</taxon>
    </lineage>
</organism>
<dbReference type="InterPro" id="IPR052344">
    <property type="entry name" value="Transposase-related"/>
</dbReference>
<dbReference type="AlphaFoldDB" id="Q023B6"/>
<name>Q023B6_SOLUE</name>
<sequence length="181" mass="20447">MEVAQNFPEECRHVLESLGSVYANDAIAREQKLSAQDRLQFHQQQSSSVMDGLHDWLEAQLAEKKTEPNSGLGKAITYLLRHWKGLTAFLRKAGAPLDNNLCERALKRAVLHRKNALFYKTLHGAGVGDVFMSLIHTCPLCGANSFEFLTELQRHARELEAHPAEWMPWNYRETLAHAPSG</sequence>